<evidence type="ECO:0000313" key="7">
    <source>
        <dbReference type="Proteomes" id="UP000011083"/>
    </source>
</evidence>
<dbReference type="OMA" id="REFWPLF"/>
<dbReference type="GeneID" id="14918189"/>
<keyword evidence="2 5" id="KW-0812">Transmembrane</keyword>
<reference evidence="6 7" key="1">
    <citation type="journal article" date="2013" name="Genome Biol.">
        <title>Genome of Acanthamoeba castellanii highlights extensive lateral gene transfer and early evolution of tyrosine kinase signaling.</title>
        <authorList>
            <person name="Clarke M."/>
            <person name="Lohan A.J."/>
            <person name="Liu B."/>
            <person name="Lagkouvardos I."/>
            <person name="Roy S."/>
            <person name="Zafar N."/>
            <person name="Bertelli C."/>
            <person name="Schilde C."/>
            <person name="Kianianmomeni A."/>
            <person name="Burglin T.R."/>
            <person name="Frech C."/>
            <person name="Turcotte B."/>
            <person name="Kopec K.O."/>
            <person name="Synnott J.M."/>
            <person name="Choo C."/>
            <person name="Paponov I."/>
            <person name="Finkler A."/>
            <person name="Soon Heng Tan C."/>
            <person name="Hutchins A.P."/>
            <person name="Weinmeier T."/>
            <person name="Rattei T."/>
            <person name="Chu J.S."/>
            <person name="Gimenez G."/>
            <person name="Irimia M."/>
            <person name="Rigden D.J."/>
            <person name="Fitzpatrick D.A."/>
            <person name="Lorenzo-Morales J."/>
            <person name="Bateman A."/>
            <person name="Chiu C.H."/>
            <person name="Tang P."/>
            <person name="Hegemann P."/>
            <person name="Fromm H."/>
            <person name="Raoult D."/>
            <person name="Greub G."/>
            <person name="Miranda-Saavedra D."/>
            <person name="Chen N."/>
            <person name="Nash P."/>
            <person name="Ginger M.L."/>
            <person name="Horn M."/>
            <person name="Schaap P."/>
            <person name="Caler L."/>
            <person name="Loftus B."/>
        </authorList>
    </citation>
    <scope>NUCLEOTIDE SEQUENCE [LARGE SCALE GENOMIC DNA]</scope>
    <source>
        <strain evidence="6 7">Neff</strain>
    </source>
</reference>
<protein>
    <submittedName>
        <fullName evidence="6">Uncharacterized protein</fullName>
    </submittedName>
</protein>
<dbReference type="STRING" id="1257118.L8GWT2"/>
<dbReference type="KEGG" id="acan:ACA1_064660"/>
<evidence type="ECO:0000256" key="2">
    <source>
        <dbReference type="ARBA" id="ARBA00022692"/>
    </source>
</evidence>
<comment type="subcellular location">
    <subcellularLocation>
        <location evidence="1">Membrane</location>
        <topology evidence="1">Multi-pass membrane protein</topology>
    </subcellularLocation>
</comment>
<dbReference type="InterPro" id="IPR059112">
    <property type="entry name" value="CysZ/EI24"/>
</dbReference>
<feature type="transmembrane region" description="Helical" evidence="5">
    <location>
        <begin position="60"/>
        <end position="86"/>
    </location>
</feature>
<dbReference type="RefSeq" id="XP_004339692.1">
    <property type="nucleotide sequence ID" value="XM_004339644.1"/>
</dbReference>
<proteinExistence type="predicted"/>
<organism evidence="6 7">
    <name type="scientific">Acanthamoeba castellanii (strain ATCC 30010 / Neff)</name>
    <dbReference type="NCBI Taxonomy" id="1257118"/>
    <lineage>
        <taxon>Eukaryota</taxon>
        <taxon>Amoebozoa</taxon>
        <taxon>Discosea</taxon>
        <taxon>Longamoebia</taxon>
        <taxon>Centramoebida</taxon>
        <taxon>Acanthamoebidae</taxon>
        <taxon>Acanthamoeba</taxon>
    </lineage>
</organism>
<sequence>MYPLKGISFLANHPSQLWGAVLLPIVVSIAIGVGAFVVLMAGGLYPQALFFLTYTSLPPWAAWILSLVLVFLETVLLSFILAQLFLDHARTRLYAKVFELNGLQFSSLDRVIQGTGNAYFQWVSQRAIFLFLFFQMVATLPINLVPVAGTICYAGLNGVSFAWALQGVYFERKGLSFLQQWKFVKTHLNDYLSFGAVAVLLDSIPVFNILFFYTNIIGSALWAIDMEKAQTLENSFLLPANALIDDVGIIDTEELH</sequence>
<evidence type="ECO:0000256" key="3">
    <source>
        <dbReference type="ARBA" id="ARBA00022989"/>
    </source>
</evidence>
<dbReference type="OrthoDB" id="10012223at2759"/>
<dbReference type="AlphaFoldDB" id="L8GWT2"/>
<feature type="transmembrane region" description="Helical" evidence="5">
    <location>
        <begin position="127"/>
        <end position="145"/>
    </location>
</feature>
<dbReference type="VEuPathDB" id="AmoebaDB:ACA1_064660"/>
<evidence type="ECO:0000313" key="6">
    <source>
        <dbReference type="EMBL" id="ELR17679.1"/>
    </source>
</evidence>
<keyword evidence="7" id="KW-1185">Reference proteome</keyword>
<gene>
    <name evidence="6" type="ORF">ACA1_064660</name>
</gene>
<dbReference type="EMBL" id="KB007974">
    <property type="protein sequence ID" value="ELR17679.1"/>
    <property type="molecule type" value="Genomic_DNA"/>
</dbReference>
<dbReference type="Proteomes" id="UP000011083">
    <property type="component" value="Unassembled WGS sequence"/>
</dbReference>
<dbReference type="PANTHER" id="PTHR34292">
    <property type="entry name" value="OUTER SPORE WALL PROTEIN LDS1"/>
    <property type="match status" value="1"/>
</dbReference>
<dbReference type="InterPro" id="IPR052786">
    <property type="entry name" value="Spore_wall_assembly"/>
</dbReference>
<dbReference type="PANTHER" id="PTHR34292:SF2">
    <property type="entry name" value="OUTER SPORE WALL PROTEIN LDS1"/>
    <property type="match status" value="1"/>
</dbReference>
<evidence type="ECO:0000256" key="5">
    <source>
        <dbReference type="SAM" id="Phobius"/>
    </source>
</evidence>
<feature type="transmembrane region" description="Helical" evidence="5">
    <location>
        <begin position="21"/>
        <end position="45"/>
    </location>
</feature>
<evidence type="ECO:0000256" key="4">
    <source>
        <dbReference type="ARBA" id="ARBA00023136"/>
    </source>
</evidence>
<feature type="transmembrane region" description="Helical" evidence="5">
    <location>
        <begin position="191"/>
        <end position="213"/>
    </location>
</feature>
<evidence type="ECO:0000256" key="1">
    <source>
        <dbReference type="ARBA" id="ARBA00004141"/>
    </source>
</evidence>
<accession>L8GWT2</accession>
<keyword evidence="4 5" id="KW-0472">Membrane</keyword>
<keyword evidence="3 5" id="KW-1133">Transmembrane helix</keyword>
<dbReference type="Pfam" id="PF07264">
    <property type="entry name" value="EI24"/>
    <property type="match status" value="1"/>
</dbReference>
<name>L8GWT2_ACACF</name>